<evidence type="ECO:0008006" key="3">
    <source>
        <dbReference type="Google" id="ProtNLM"/>
    </source>
</evidence>
<proteinExistence type="predicted"/>
<dbReference type="Proteomes" id="UP000641137">
    <property type="component" value="Unassembled WGS sequence"/>
</dbReference>
<protein>
    <recommendedName>
        <fullName evidence="3">Rhamnan synthesis protein F</fullName>
    </recommendedName>
</protein>
<dbReference type="AlphaFoldDB" id="A0A8J3DHR5"/>
<evidence type="ECO:0000313" key="2">
    <source>
        <dbReference type="Proteomes" id="UP000641137"/>
    </source>
</evidence>
<name>A0A8J3DHR5_9HYPH</name>
<dbReference type="Pfam" id="PF05045">
    <property type="entry name" value="RgpF"/>
    <property type="match status" value="1"/>
</dbReference>
<keyword evidence="2" id="KW-1185">Reference proteome</keyword>
<evidence type="ECO:0000313" key="1">
    <source>
        <dbReference type="EMBL" id="GHC68062.1"/>
    </source>
</evidence>
<reference evidence="1" key="2">
    <citation type="submission" date="2020-09" db="EMBL/GenBank/DDBJ databases">
        <authorList>
            <person name="Sun Q."/>
            <person name="Kim S."/>
        </authorList>
    </citation>
    <scope>NUCLEOTIDE SEQUENCE</scope>
    <source>
        <strain evidence="1">KCTC 42097</strain>
    </source>
</reference>
<sequence>MAFRQALNKGIFGVGKLAARLYYHDRKVLAAKWFNKPVESSNIVETHDGHLHHSGNVYAIFLIWQPSGIPWYVRNALNALADTGVNVVLVINHPMTGDDLEEVKLKSKKILIRNNAGFDIGGFKDATLYCLEEFPEADRVIYLNDSTYFFENGLVDLFKRLADSKADVTGAFENWEIKYHIQSFCFSVHGDVFRAEYFRDFWINYLLIDSRLWAIKAGEIGLSRAIVPKARTIEILYSPNDLRAPLGRLSKEDLLALSRYTPAPTRLRMSDLSEMSPPEIIDSVIAAIGQRSQIHTGGFLYRRFLGCPLMKRDLLYRLQFTSDEIEQALREIGHEDHLPQIMTDVRRKGSLLHLPFLKKLQAASGIM</sequence>
<reference evidence="1" key="1">
    <citation type="journal article" date="2014" name="Int. J. Syst. Evol. Microbiol.">
        <title>Complete genome sequence of Corynebacterium casei LMG S-19264T (=DSM 44701T), isolated from a smear-ripened cheese.</title>
        <authorList>
            <consortium name="US DOE Joint Genome Institute (JGI-PGF)"/>
            <person name="Walter F."/>
            <person name="Albersmeier A."/>
            <person name="Kalinowski J."/>
            <person name="Ruckert C."/>
        </authorList>
    </citation>
    <scope>NUCLEOTIDE SEQUENCE</scope>
    <source>
        <strain evidence="1">KCTC 42097</strain>
    </source>
</reference>
<organism evidence="1 2">
    <name type="scientific">Limoniibacter endophyticus</name>
    <dbReference type="NCBI Taxonomy" id="1565040"/>
    <lineage>
        <taxon>Bacteria</taxon>
        <taxon>Pseudomonadati</taxon>
        <taxon>Pseudomonadota</taxon>
        <taxon>Alphaproteobacteria</taxon>
        <taxon>Hyphomicrobiales</taxon>
        <taxon>Bartonellaceae</taxon>
        <taxon>Limoniibacter</taxon>
    </lineage>
</organism>
<dbReference type="CDD" id="cd00945">
    <property type="entry name" value="Aldolase_Class_I"/>
    <property type="match status" value="1"/>
</dbReference>
<dbReference type="InterPro" id="IPR007739">
    <property type="entry name" value="RgpF"/>
</dbReference>
<comment type="caution">
    <text evidence="1">The sequence shown here is derived from an EMBL/GenBank/DDBJ whole genome shotgun (WGS) entry which is preliminary data.</text>
</comment>
<accession>A0A8J3DHR5</accession>
<dbReference type="EMBL" id="BMZO01000003">
    <property type="protein sequence ID" value="GHC68062.1"/>
    <property type="molecule type" value="Genomic_DNA"/>
</dbReference>
<gene>
    <name evidence="1" type="ORF">GCM10010136_12800</name>
</gene>